<evidence type="ECO:0000313" key="10">
    <source>
        <dbReference type="Proteomes" id="UP000319829"/>
    </source>
</evidence>
<dbReference type="InterPro" id="IPR020539">
    <property type="entry name" value="RNase_P_CS"/>
</dbReference>
<dbReference type="PANTHER" id="PTHR33992:SF1">
    <property type="entry name" value="RIBONUCLEASE P PROTEIN COMPONENT"/>
    <property type="match status" value="1"/>
</dbReference>
<dbReference type="PANTHER" id="PTHR33992">
    <property type="entry name" value="RIBONUCLEASE P PROTEIN COMPONENT"/>
    <property type="match status" value="1"/>
</dbReference>
<proteinExistence type="inferred from homology"/>
<evidence type="ECO:0000256" key="7">
    <source>
        <dbReference type="HAMAP-Rule" id="MF_00227"/>
    </source>
</evidence>
<dbReference type="InterPro" id="IPR020568">
    <property type="entry name" value="Ribosomal_Su5_D2-typ_SF"/>
</dbReference>
<evidence type="ECO:0000313" key="9">
    <source>
        <dbReference type="EMBL" id="TMQ54864.1"/>
    </source>
</evidence>
<dbReference type="HAMAP" id="MF_00227">
    <property type="entry name" value="RNase_P"/>
    <property type="match status" value="1"/>
</dbReference>
<gene>
    <name evidence="7 9" type="primary">rnpA</name>
    <name evidence="9" type="ORF">E6K74_04900</name>
</gene>
<dbReference type="Pfam" id="PF00825">
    <property type="entry name" value="Ribonuclease_P"/>
    <property type="match status" value="1"/>
</dbReference>
<evidence type="ECO:0000256" key="3">
    <source>
        <dbReference type="ARBA" id="ARBA00022722"/>
    </source>
</evidence>
<dbReference type="GO" id="GO:0030677">
    <property type="term" value="C:ribonuclease P complex"/>
    <property type="evidence" value="ECO:0007669"/>
    <property type="project" value="TreeGrafter"/>
</dbReference>
<dbReference type="InterPro" id="IPR000100">
    <property type="entry name" value="RNase_P"/>
</dbReference>
<evidence type="ECO:0000256" key="5">
    <source>
        <dbReference type="ARBA" id="ARBA00022801"/>
    </source>
</evidence>
<dbReference type="Proteomes" id="UP000319829">
    <property type="component" value="Unassembled WGS sequence"/>
</dbReference>
<dbReference type="GO" id="GO:0000049">
    <property type="term" value="F:tRNA binding"/>
    <property type="evidence" value="ECO:0007669"/>
    <property type="project" value="UniProtKB-UniRule"/>
</dbReference>
<dbReference type="Gene3D" id="3.30.230.10">
    <property type="match status" value="1"/>
</dbReference>
<protein>
    <recommendedName>
        <fullName evidence="7 8">Ribonuclease P protein component</fullName>
        <shortName evidence="7">RNase P protein</shortName>
        <shortName evidence="7">RNaseP protein</shortName>
        <ecNumber evidence="7 8">3.1.26.5</ecNumber>
    </recommendedName>
    <alternativeName>
        <fullName evidence="7">Protein C5</fullName>
    </alternativeName>
</protein>
<dbReference type="SUPFAM" id="SSF54211">
    <property type="entry name" value="Ribosomal protein S5 domain 2-like"/>
    <property type="match status" value="1"/>
</dbReference>
<keyword evidence="6 7" id="KW-0694">RNA-binding</keyword>
<comment type="similarity">
    <text evidence="7">Belongs to the RnpA family.</text>
</comment>
<comment type="function">
    <text evidence="1 7">RNaseP catalyzes the removal of the 5'-leader sequence from pre-tRNA to produce the mature 5'-terminus. It can also cleave other RNA substrates such as 4.5S RNA. The protein component plays an auxiliary but essential role in vivo by binding to the 5'-leader sequence and broadening the substrate specificity of the ribozyme.</text>
</comment>
<dbReference type="AlphaFoldDB" id="A0A538SUC4"/>
<comment type="caution">
    <text evidence="9">The sequence shown here is derived from an EMBL/GenBank/DDBJ whole genome shotgun (WGS) entry which is preliminary data.</text>
</comment>
<keyword evidence="4 7" id="KW-0255">Endonuclease</keyword>
<dbReference type="InterPro" id="IPR014721">
    <property type="entry name" value="Ribsml_uS5_D2-typ_fold_subgr"/>
</dbReference>
<dbReference type="EMBL" id="VBOU01000050">
    <property type="protein sequence ID" value="TMQ54864.1"/>
    <property type="molecule type" value="Genomic_DNA"/>
</dbReference>
<evidence type="ECO:0000256" key="6">
    <source>
        <dbReference type="ARBA" id="ARBA00022884"/>
    </source>
</evidence>
<sequence length="115" mass="13158">MPGAVRPRDRRLHQGWQFREVYQSGKSIHGSLMTLVSMPRSSDHGRTAFVASRRVGPAVRRNRAKRLLKEAFRKVSPGVRDRATWRVWIARSACSIATFEDVSAEMNDLLRREPA</sequence>
<reference evidence="9 10" key="1">
    <citation type="journal article" date="2019" name="Nat. Microbiol.">
        <title>Mediterranean grassland soil C-N compound turnover is dependent on rainfall and depth, and is mediated by genomically divergent microorganisms.</title>
        <authorList>
            <person name="Diamond S."/>
            <person name="Andeer P.F."/>
            <person name="Li Z."/>
            <person name="Crits-Christoph A."/>
            <person name="Burstein D."/>
            <person name="Anantharaman K."/>
            <person name="Lane K.R."/>
            <person name="Thomas B.C."/>
            <person name="Pan C."/>
            <person name="Northen T.R."/>
            <person name="Banfield J.F."/>
        </authorList>
    </citation>
    <scope>NUCLEOTIDE SEQUENCE [LARGE SCALE GENOMIC DNA]</scope>
    <source>
        <strain evidence="9">WS_4</strain>
    </source>
</reference>
<accession>A0A538SUC4</accession>
<dbReference type="NCBIfam" id="TIGR00188">
    <property type="entry name" value="rnpA"/>
    <property type="match status" value="1"/>
</dbReference>
<dbReference type="GO" id="GO:0042781">
    <property type="term" value="F:3'-tRNA processing endoribonuclease activity"/>
    <property type="evidence" value="ECO:0007669"/>
    <property type="project" value="TreeGrafter"/>
</dbReference>
<dbReference type="EC" id="3.1.26.5" evidence="7 8"/>
<organism evidence="9 10">
    <name type="scientific">Eiseniibacteriota bacterium</name>
    <dbReference type="NCBI Taxonomy" id="2212470"/>
    <lineage>
        <taxon>Bacteria</taxon>
        <taxon>Candidatus Eiseniibacteriota</taxon>
    </lineage>
</organism>
<name>A0A538SUC4_UNCEI</name>
<keyword evidence="2 7" id="KW-0819">tRNA processing</keyword>
<evidence type="ECO:0000256" key="4">
    <source>
        <dbReference type="ARBA" id="ARBA00022759"/>
    </source>
</evidence>
<dbReference type="GO" id="GO:0001682">
    <property type="term" value="P:tRNA 5'-leader removal"/>
    <property type="evidence" value="ECO:0007669"/>
    <property type="project" value="UniProtKB-UniRule"/>
</dbReference>
<comment type="catalytic activity">
    <reaction evidence="7">
        <text>Endonucleolytic cleavage of RNA, removing 5'-extranucleotides from tRNA precursor.</text>
        <dbReference type="EC" id="3.1.26.5"/>
    </reaction>
</comment>
<evidence type="ECO:0000256" key="1">
    <source>
        <dbReference type="ARBA" id="ARBA00002663"/>
    </source>
</evidence>
<dbReference type="PROSITE" id="PS00648">
    <property type="entry name" value="RIBONUCLEASE_P"/>
    <property type="match status" value="1"/>
</dbReference>
<dbReference type="GO" id="GO:0004526">
    <property type="term" value="F:ribonuclease P activity"/>
    <property type="evidence" value="ECO:0007669"/>
    <property type="project" value="UniProtKB-UniRule"/>
</dbReference>
<comment type="subunit">
    <text evidence="7">Consists of a catalytic RNA component (M1 or rnpB) and a protein subunit.</text>
</comment>
<evidence type="ECO:0000256" key="8">
    <source>
        <dbReference type="NCBIfam" id="TIGR00188"/>
    </source>
</evidence>
<evidence type="ECO:0000256" key="2">
    <source>
        <dbReference type="ARBA" id="ARBA00022694"/>
    </source>
</evidence>
<keyword evidence="3 7" id="KW-0540">Nuclease</keyword>
<keyword evidence="5 7" id="KW-0378">Hydrolase</keyword>